<dbReference type="AlphaFoldDB" id="A0A1T4KWF5"/>
<evidence type="ECO:0000313" key="2">
    <source>
        <dbReference type="EMBL" id="SJZ46764.1"/>
    </source>
</evidence>
<feature type="transmembrane region" description="Helical" evidence="1">
    <location>
        <begin position="219"/>
        <end position="237"/>
    </location>
</feature>
<dbReference type="OrthoDB" id="9800053at2"/>
<keyword evidence="1" id="KW-0812">Transmembrane</keyword>
<evidence type="ECO:0000256" key="1">
    <source>
        <dbReference type="SAM" id="Phobius"/>
    </source>
</evidence>
<keyword evidence="1" id="KW-1133">Transmembrane helix</keyword>
<sequence>MRESLFIKKNLPRWKQIQEEPTEDPDEMAERFVSLLDDLSYAKTFYSFSKVTRYINGLAAGIYQRIYQNRKEEVGRFQLFFRYELPLLFRQYHRLLLFTFCFFLLFCIIGAFSCAHDETFVRGFLGDEYVNMTERNIANNDPFGVYKQGNPLLMFLQIAVNNIRVSLMCYVGGIFLGAGSLYLLLHNGIMLGVFQYIFFSHGLGFKSILVIWIHGTLEISSIVISGCAGIILGKSLLFPGTRKRLDSLRKGAKDGIKIMVTLIPVFVVAAFLEGFVTRYTEMPLWLSLFILAASLLFMVGYFVVYPIRLHRKGYRLSETGKVIVPLPGSKQLS</sequence>
<feature type="transmembrane region" description="Helical" evidence="1">
    <location>
        <begin position="282"/>
        <end position="305"/>
    </location>
</feature>
<dbReference type="Proteomes" id="UP000190367">
    <property type="component" value="Unassembled WGS sequence"/>
</dbReference>
<dbReference type="PANTHER" id="PTHR35337:SF1">
    <property type="entry name" value="SLR1478 PROTEIN"/>
    <property type="match status" value="1"/>
</dbReference>
<dbReference type="STRING" id="634771.SAMN04488128_101340"/>
<feature type="transmembrane region" description="Helical" evidence="1">
    <location>
        <begin position="95"/>
        <end position="113"/>
    </location>
</feature>
<organism evidence="2 3">
    <name type="scientific">Chitinophaga eiseniae</name>
    <dbReference type="NCBI Taxonomy" id="634771"/>
    <lineage>
        <taxon>Bacteria</taxon>
        <taxon>Pseudomonadati</taxon>
        <taxon>Bacteroidota</taxon>
        <taxon>Chitinophagia</taxon>
        <taxon>Chitinophagales</taxon>
        <taxon>Chitinophagaceae</taxon>
        <taxon>Chitinophaga</taxon>
    </lineage>
</organism>
<feature type="transmembrane region" description="Helical" evidence="1">
    <location>
        <begin position="196"/>
        <end position="213"/>
    </location>
</feature>
<dbReference type="InterPro" id="IPR002798">
    <property type="entry name" value="SpoIIM-like"/>
</dbReference>
<feature type="transmembrane region" description="Helical" evidence="1">
    <location>
        <begin position="163"/>
        <end position="184"/>
    </location>
</feature>
<keyword evidence="1" id="KW-0472">Membrane</keyword>
<reference evidence="3" key="1">
    <citation type="submission" date="2017-02" db="EMBL/GenBank/DDBJ databases">
        <authorList>
            <person name="Varghese N."/>
            <person name="Submissions S."/>
        </authorList>
    </citation>
    <scope>NUCLEOTIDE SEQUENCE [LARGE SCALE GENOMIC DNA]</scope>
    <source>
        <strain evidence="3">DSM 22224</strain>
    </source>
</reference>
<feature type="transmembrane region" description="Helical" evidence="1">
    <location>
        <begin position="258"/>
        <end position="276"/>
    </location>
</feature>
<name>A0A1T4KWF5_9BACT</name>
<gene>
    <name evidence="2" type="ORF">SAMN04488128_101340</name>
</gene>
<dbReference type="PANTHER" id="PTHR35337">
    <property type="entry name" value="SLR1478 PROTEIN"/>
    <property type="match status" value="1"/>
</dbReference>
<protein>
    <submittedName>
        <fullName evidence="2">Uncharacterized membrane protein SpoIIM, required for sporulation</fullName>
    </submittedName>
</protein>
<dbReference type="RefSeq" id="WP_078667048.1">
    <property type="nucleotide sequence ID" value="NZ_FUWZ01000001.1"/>
</dbReference>
<proteinExistence type="predicted"/>
<accession>A0A1T4KWF5</accession>
<dbReference type="EMBL" id="FUWZ01000001">
    <property type="protein sequence ID" value="SJZ46764.1"/>
    <property type="molecule type" value="Genomic_DNA"/>
</dbReference>
<evidence type="ECO:0000313" key="3">
    <source>
        <dbReference type="Proteomes" id="UP000190367"/>
    </source>
</evidence>
<keyword evidence="3" id="KW-1185">Reference proteome</keyword>
<dbReference type="Pfam" id="PF01944">
    <property type="entry name" value="SpoIIM"/>
    <property type="match status" value="1"/>
</dbReference>